<dbReference type="EMBL" id="BLXT01008489">
    <property type="protein sequence ID" value="GFO49499.1"/>
    <property type="molecule type" value="Genomic_DNA"/>
</dbReference>
<dbReference type="Proteomes" id="UP000735302">
    <property type="component" value="Unassembled WGS sequence"/>
</dbReference>
<protein>
    <recommendedName>
        <fullName evidence="4">Secreted protein</fullName>
    </recommendedName>
</protein>
<organism evidence="2 3">
    <name type="scientific">Plakobranchus ocellatus</name>
    <dbReference type="NCBI Taxonomy" id="259542"/>
    <lineage>
        <taxon>Eukaryota</taxon>
        <taxon>Metazoa</taxon>
        <taxon>Spiralia</taxon>
        <taxon>Lophotrochozoa</taxon>
        <taxon>Mollusca</taxon>
        <taxon>Gastropoda</taxon>
        <taxon>Heterobranchia</taxon>
        <taxon>Euthyneura</taxon>
        <taxon>Panpulmonata</taxon>
        <taxon>Sacoglossa</taxon>
        <taxon>Placobranchoidea</taxon>
        <taxon>Plakobranchidae</taxon>
        <taxon>Plakobranchus</taxon>
    </lineage>
</organism>
<reference evidence="2 3" key="1">
    <citation type="journal article" date="2021" name="Elife">
        <title>Chloroplast acquisition without the gene transfer in kleptoplastic sea slugs, Plakobranchus ocellatus.</title>
        <authorList>
            <person name="Maeda T."/>
            <person name="Takahashi S."/>
            <person name="Yoshida T."/>
            <person name="Shimamura S."/>
            <person name="Takaki Y."/>
            <person name="Nagai Y."/>
            <person name="Toyoda A."/>
            <person name="Suzuki Y."/>
            <person name="Arimoto A."/>
            <person name="Ishii H."/>
            <person name="Satoh N."/>
            <person name="Nishiyama T."/>
            <person name="Hasebe M."/>
            <person name="Maruyama T."/>
            <person name="Minagawa J."/>
            <person name="Obokata J."/>
            <person name="Shigenobu S."/>
        </authorList>
    </citation>
    <scope>NUCLEOTIDE SEQUENCE [LARGE SCALE GENOMIC DNA]</scope>
</reference>
<evidence type="ECO:0000313" key="2">
    <source>
        <dbReference type="EMBL" id="GFO49499.1"/>
    </source>
</evidence>
<name>A0AAV4DZJ5_9GAST</name>
<proteinExistence type="predicted"/>
<evidence type="ECO:0008006" key="4">
    <source>
        <dbReference type="Google" id="ProtNLM"/>
    </source>
</evidence>
<feature type="chain" id="PRO_5043876002" description="Secreted protein" evidence="1">
    <location>
        <begin position="31"/>
        <end position="91"/>
    </location>
</feature>
<keyword evidence="3" id="KW-1185">Reference proteome</keyword>
<evidence type="ECO:0000256" key="1">
    <source>
        <dbReference type="SAM" id="SignalP"/>
    </source>
</evidence>
<accession>A0AAV4DZJ5</accession>
<sequence length="91" mass="10224">MTTVATSNAYSSKFLLPVLAMAIALELIAAHREGDERSDIKSQVPRTYFTQRLWAVKDQDDGVHLNFVLTSTRLNVSSMSDATQLFHRLLL</sequence>
<dbReference type="AlphaFoldDB" id="A0AAV4DZJ5"/>
<comment type="caution">
    <text evidence="2">The sequence shown here is derived from an EMBL/GenBank/DDBJ whole genome shotgun (WGS) entry which is preliminary data.</text>
</comment>
<keyword evidence="1" id="KW-0732">Signal</keyword>
<feature type="signal peptide" evidence="1">
    <location>
        <begin position="1"/>
        <end position="30"/>
    </location>
</feature>
<evidence type="ECO:0000313" key="3">
    <source>
        <dbReference type="Proteomes" id="UP000735302"/>
    </source>
</evidence>
<gene>
    <name evidence="2" type="ORF">PoB_007600400</name>
</gene>